<evidence type="ECO:0000313" key="2">
    <source>
        <dbReference type="EMBL" id="GGJ85319.1"/>
    </source>
</evidence>
<organism evidence="2 3">
    <name type="scientific">Lentibacillus kapialis</name>
    <dbReference type="NCBI Taxonomy" id="340214"/>
    <lineage>
        <taxon>Bacteria</taxon>
        <taxon>Bacillati</taxon>
        <taxon>Bacillota</taxon>
        <taxon>Bacilli</taxon>
        <taxon>Bacillales</taxon>
        <taxon>Bacillaceae</taxon>
        <taxon>Lentibacillus</taxon>
    </lineage>
</organism>
<dbReference type="Gene3D" id="1.10.472.50">
    <property type="entry name" value="HD-domain/PDEase-like"/>
    <property type="match status" value="1"/>
</dbReference>
<dbReference type="InterPro" id="IPR006674">
    <property type="entry name" value="HD_domain"/>
</dbReference>
<accession>A0A917PNU2</accession>
<protein>
    <submittedName>
        <fullName evidence="2">Phosphohydrolase</fullName>
    </submittedName>
</protein>
<reference evidence="2" key="2">
    <citation type="submission" date="2020-09" db="EMBL/GenBank/DDBJ databases">
        <authorList>
            <person name="Sun Q."/>
            <person name="Ohkuma M."/>
        </authorList>
    </citation>
    <scope>NUCLEOTIDE SEQUENCE</scope>
    <source>
        <strain evidence="2">JCM 12580</strain>
    </source>
</reference>
<dbReference type="CDD" id="cd00077">
    <property type="entry name" value="HDc"/>
    <property type="match status" value="1"/>
</dbReference>
<reference evidence="2" key="1">
    <citation type="journal article" date="2014" name="Int. J. Syst. Evol. Microbiol.">
        <title>Complete genome sequence of Corynebacterium casei LMG S-19264T (=DSM 44701T), isolated from a smear-ripened cheese.</title>
        <authorList>
            <consortium name="US DOE Joint Genome Institute (JGI-PGF)"/>
            <person name="Walter F."/>
            <person name="Albersmeier A."/>
            <person name="Kalinowski J."/>
            <person name="Ruckert C."/>
        </authorList>
    </citation>
    <scope>NUCLEOTIDE SEQUENCE</scope>
    <source>
        <strain evidence="2">JCM 12580</strain>
    </source>
</reference>
<dbReference type="AlphaFoldDB" id="A0A917PNU2"/>
<evidence type="ECO:0000313" key="3">
    <source>
        <dbReference type="Proteomes" id="UP000658382"/>
    </source>
</evidence>
<dbReference type="EMBL" id="BMNQ01000003">
    <property type="protein sequence ID" value="GGJ85319.1"/>
    <property type="molecule type" value="Genomic_DNA"/>
</dbReference>
<comment type="caution">
    <text evidence="2">The sequence shown here is derived from an EMBL/GenBank/DDBJ whole genome shotgun (WGS) entry which is preliminary data.</text>
</comment>
<evidence type="ECO:0000259" key="1">
    <source>
        <dbReference type="SMART" id="SM00471"/>
    </source>
</evidence>
<dbReference type="PANTHER" id="PTHR33594:SF1">
    <property type="entry name" value="HD_PDEASE DOMAIN-CONTAINING PROTEIN"/>
    <property type="match status" value="1"/>
</dbReference>
<keyword evidence="3" id="KW-1185">Reference proteome</keyword>
<dbReference type="SUPFAM" id="SSF109604">
    <property type="entry name" value="HD-domain/PDEase-like"/>
    <property type="match status" value="1"/>
</dbReference>
<dbReference type="PANTHER" id="PTHR33594">
    <property type="entry name" value="SUPERFAMILY HYDROLASE, PUTATIVE (AFU_ORTHOLOGUE AFUA_1G03035)-RELATED"/>
    <property type="match status" value="1"/>
</dbReference>
<dbReference type="RefSeq" id="WP_188631465.1">
    <property type="nucleotide sequence ID" value="NZ_BMNQ01000003.1"/>
</dbReference>
<dbReference type="SMART" id="SM00471">
    <property type="entry name" value="HDc"/>
    <property type="match status" value="1"/>
</dbReference>
<dbReference type="Gene3D" id="1.20.58.1910">
    <property type="match status" value="1"/>
</dbReference>
<gene>
    <name evidence="2" type="ORF">GCM10007063_04790</name>
</gene>
<dbReference type="InterPro" id="IPR003607">
    <property type="entry name" value="HD/PDEase_dom"/>
</dbReference>
<proteinExistence type="predicted"/>
<feature type="domain" description="HD/PDEase" evidence="1">
    <location>
        <begin position="22"/>
        <end position="134"/>
    </location>
</feature>
<name>A0A917PNU2_9BACI</name>
<dbReference type="Proteomes" id="UP000658382">
    <property type="component" value="Unassembled WGS sequence"/>
</dbReference>
<dbReference type="Pfam" id="PF01966">
    <property type="entry name" value="HD"/>
    <property type="match status" value="1"/>
</dbReference>
<sequence length="197" mass="22604">MTINNKTEAIRDYVHTLFNDDVTGHDYYHMKRVAYMAKYLAEQEHADPSICETAGWIHDIGDRKLFTSPAEAINELNNFLQSIEYTTNEINRIHAAVEDISFSKGDMPAALEGRIVQDADRLDAIGAIGIARTFAYGAANGQLLWHEYGKRGTSIQHFYDKLLHLKDSMNTNAAAQIAVERHRFMETYLNQFFREWQ</sequence>